<protein>
    <submittedName>
        <fullName evidence="12">DEAD/DEAH box helicase</fullName>
    </submittedName>
</protein>
<reference evidence="12" key="2">
    <citation type="submission" date="2020-09" db="EMBL/GenBank/DDBJ databases">
        <authorList>
            <person name="Sun Q."/>
            <person name="Zhou Y."/>
        </authorList>
    </citation>
    <scope>NUCLEOTIDE SEQUENCE</scope>
    <source>
        <strain evidence="12">CGMCC 1.15966</strain>
    </source>
</reference>
<dbReference type="GO" id="GO:0016787">
    <property type="term" value="F:hydrolase activity"/>
    <property type="evidence" value="ECO:0007669"/>
    <property type="project" value="UniProtKB-KW"/>
</dbReference>
<evidence type="ECO:0000256" key="7">
    <source>
        <dbReference type="RuleBase" id="RU000492"/>
    </source>
</evidence>
<dbReference type="GO" id="GO:0003676">
    <property type="term" value="F:nucleic acid binding"/>
    <property type="evidence" value="ECO:0007669"/>
    <property type="project" value="InterPro"/>
</dbReference>
<keyword evidence="4 7" id="KW-0067">ATP-binding</keyword>
<evidence type="ECO:0000259" key="11">
    <source>
        <dbReference type="PROSITE" id="PS51195"/>
    </source>
</evidence>
<comment type="similarity">
    <text evidence="5 7">Belongs to the DEAD box helicase family.</text>
</comment>
<dbReference type="InterPro" id="IPR050079">
    <property type="entry name" value="DEAD_box_RNA_helicase"/>
</dbReference>
<feature type="region of interest" description="Disordered" evidence="8">
    <location>
        <begin position="427"/>
        <end position="453"/>
    </location>
</feature>
<evidence type="ECO:0000256" key="3">
    <source>
        <dbReference type="ARBA" id="ARBA00022806"/>
    </source>
</evidence>
<dbReference type="SMART" id="SM00487">
    <property type="entry name" value="DEXDc"/>
    <property type="match status" value="1"/>
</dbReference>
<dbReference type="InterPro" id="IPR011545">
    <property type="entry name" value="DEAD/DEAH_box_helicase_dom"/>
</dbReference>
<evidence type="ECO:0000256" key="5">
    <source>
        <dbReference type="ARBA" id="ARBA00038437"/>
    </source>
</evidence>
<evidence type="ECO:0000256" key="1">
    <source>
        <dbReference type="ARBA" id="ARBA00022741"/>
    </source>
</evidence>
<dbReference type="SUPFAM" id="SSF52540">
    <property type="entry name" value="P-loop containing nucleoside triphosphate hydrolases"/>
    <property type="match status" value="2"/>
</dbReference>
<dbReference type="Gene3D" id="3.40.50.300">
    <property type="entry name" value="P-loop containing nucleotide triphosphate hydrolases"/>
    <property type="match status" value="2"/>
</dbReference>
<dbReference type="GO" id="GO:0005829">
    <property type="term" value="C:cytosol"/>
    <property type="evidence" value="ECO:0007669"/>
    <property type="project" value="TreeGrafter"/>
</dbReference>
<dbReference type="Pfam" id="PF00270">
    <property type="entry name" value="DEAD"/>
    <property type="match status" value="1"/>
</dbReference>
<feature type="short sequence motif" description="Q motif" evidence="6">
    <location>
        <begin position="12"/>
        <end position="40"/>
    </location>
</feature>
<accession>A0A8H9FVQ0</accession>
<gene>
    <name evidence="12" type="primary">rhlE</name>
    <name evidence="12" type="ORF">GCM10011516_01720</name>
</gene>
<dbReference type="GO" id="GO:0003724">
    <property type="term" value="F:RNA helicase activity"/>
    <property type="evidence" value="ECO:0007669"/>
    <property type="project" value="InterPro"/>
</dbReference>
<evidence type="ECO:0000259" key="10">
    <source>
        <dbReference type="PROSITE" id="PS51194"/>
    </source>
</evidence>
<evidence type="ECO:0000256" key="6">
    <source>
        <dbReference type="PROSITE-ProRule" id="PRU00552"/>
    </source>
</evidence>
<evidence type="ECO:0000256" key="4">
    <source>
        <dbReference type="ARBA" id="ARBA00022840"/>
    </source>
</evidence>
<dbReference type="InterPro" id="IPR000629">
    <property type="entry name" value="RNA-helicase_DEAD-box_CS"/>
</dbReference>
<dbReference type="GO" id="GO:0005524">
    <property type="term" value="F:ATP binding"/>
    <property type="evidence" value="ECO:0007669"/>
    <property type="project" value="UniProtKB-KW"/>
</dbReference>
<dbReference type="PANTHER" id="PTHR47959:SF13">
    <property type="entry name" value="ATP-DEPENDENT RNA HELICASE RHLE"/>
    <property type="match status" value="1"/>
</dbReference>
<dbReference type="PROSITE" id="PS51195">
    <property type="entry name" value="Q_MOTIF"/>
    <property type="match status" value="1"/>
</dbReference>
<keyword evidence="2 7" id="KW-0378">Hydrolase</keyword>
<keyword evidence="3 7" id="KW-0347">Helicase</keyword>
<dbReference type="PROSITE" id="PS00039">
    <property type="entry name" value="DEAD_ATP_HELICASE"/>
    <property type="match status" value="1"/>
</dbReference>
<keyword evidence="1 7" id="KW-0547">Nucleotide-binding</keyword>
<name>A0A8H9FVQ0_9SPHI</name>
<sequence length="453" mass="50986">MSLDLTIFAEMASFEDFKFNKQILNAIAEAGYTTTTEIQEKAITPILAGQDVMGIAQTGTGKTAAFVLPMLMKLKYAQGNDPRALILSPTRELAMQIEEHIKQFSTYLDLRTVLLYGGLGPKTQKELLKNGCDIIVATPGRFLDLYLEGDINVKSLKFLVLDEADKMMDMGFIGKIHRILEIVPRKRQNLLFSATMSELVRKIAGDFLAFPTVIEVTEQATPAKTVTQELYHVPNLKTKINLLQHFFKDDETFNRIIVFCKTKVVADRVYSFLERKYGPDDVRVIHANKGQNTRINSINAFKDGEVRILVATDVAARGLDVSQVSHVINFDVPIVIEDYVHRIGRTGRAFQTGDAITFCNPAEEYYISKIEKLIRQSIPVKELPADVIVEKTPFDEKQSIAREIDNQKKKDDPDFKGAFHEKKYVIKANNARKSSRGKAKPGNKGNNKPGKKR</sequence>
<dbReference type="PROSITE" id="PS51194">
    <property type="entry name" value="HELICASE_CTER"/>
    <property type="match status" value="1"/>
</dbReference>
<dbReference type="SMART" id="SM00490">
    <property type="entry name" value="HELICc"/>
    <property type="match status" value="1"/>
</dbReference>
<dbReference type="RefSeq" id="WP_371128713.1">
    <property type="nucleotide sequence ID" value="NZ_BMKM01000001.1"/>
</dbReference>
<dbReference type="CDD" id="cd18787">
    <property type="entry name" value="SF2_C_DEAD"/>
    <property type="match status" value="1"/>
</dbReference>
<dbReference type="InterPro" id="IPR014001">
    <property type="entry name" value="Helicase_ATP-bd"/>
</dbReference>
<dbReference type="EMBL" id="BMKM01000001">
    <property type="protein sequence ID" value="GGE07646.1"/>
    <property type="molecule type" value="Genomic_DNA"/>
</dbReference>
<organism evidence="12 13">
    <name type="scientific">Sphingobacterium cellulitidis</name>
    <dbReference type="NCBI Taxonomy" id="1768011"/>
    <lineage>
        <taxon>Bacteria</taxon>
        <taxon>Pseudomonadati</taxon>
        <taxon>Bacteroidota</taxon>
        <taxon>Sphingobacteriia</taxon>
        <taxon>Sphingobacteriales</taxon>
        <taxon>Sphingobacteriaceae</taxon>
        <taxon>Sphingobacterium</taxon>
    </lineage>
</organism>
<feature type="compositionally biased region" description="Low complexity" evidence="8">
    <location>
        <begin position="442"/>
        <end position="453"/>
    </location>
</feature>
<dbReference type="Proteomes" id="UP000614460">
    <property type="component" value="Unassembled WGS sequence"/>
</dbReference>
<dbReference type="InterPro" id="IPR044742">
    <property type="entry name" value="DEAD/DEAH_RhlB"/>
</dbReference>
<dbReference type="CDD" id="cd00268">
    <property type="entry name" value="DEADc"/>
    <property type="match status" value="1"/>
</dbReference>
<dbReference type="PROSITE" id="PS51192">
    <property type="entry name" value="HELICASE_ATP_BIND_1"/>
    <property type="match status" value="1"/>
</dbReference>
<dbReference type="InterPro" id="IPR014014">
    <property type="entry name" value="RNA_helicase_DEAD_Q_motif"/>
</dbReference>
<comment type="caution">
    <text evidence="12">The sequence shown here is derived from an EMBL/GenBank/DDBJ whole genome shotgun (WGS) entry which is preliminary data.</text>
</comment>
<evidence type="ECO:0000313" key="12">
    <source>
        <dbReference type="EMBL" id="GGE07646.1"/>
    </source>
</evidence>
<feature type="domain" description="Helicase C-terminal" evidence="10">
    <location>
        <begin position="241"/>
        <end position="391"/>
    </location>
</feature>
<evidence type="ECO:0000256" key="2">
    <source>
        <dbReference type="ARBA" id="ARBA00022801"/>
    </source>
</evidence>
<evidence type="ECO:0000256" key="8">
    <source>
        <dbReference type="SAM" id="MobiDB-lite"/>
    </source>
</evidence>
<feature type="domain" description="Helicase ATP-binding" evidence="9">
    <location>
        <begin position="43"/>
        <end position="214"/>
    </location>
</feature>
<feature type="domain" description="DEAD-box RNA helicase Q" evidence="11">
    <location>
        <begin position="12"/>
        <end position="40"/>
    </location>
</feature>
<keyword evidence="13" id="KW-1185">Reference proteome</keyword>
<evidence type="ECO:0000313" key="13">
    <source>
        <dbReference type="Proteomes" id="UP000614460"/>
    </source>
</evidence>
<dbReference type="InterPro" id="IPR027417">
    <property type="entry name" value="P-loop_NTPase"/>
</dbReference>
<proteinExistence type="inferred from homology"/>
<dbReference type="Pfam" id="PF00271">
    <property type="entry name" value="Helicase_C"/>
    <property type="match status" value="1"/>
</dbReference>
<dbReference type="InterPro" id="IPR001650">
    <property type="entry name" value="Helicase_C-like"/>
</dbReference>
<reference evidence="12" key="1">
    <citation type="journal article" date="2014" name="Int. J. Syst. Evol. Microbiol.">
        <title>Complete genome sequence of Corynebacterium casei LMG S-19264T (=DSM 44701T), isolated from a smear-ripened cheese.</title>
        <authorList>
            <consortium name="US DOE Joint Genome Institute (JGI-PGF)"/>
            <person name="Walter F."/>
            <person name="Albersmeier A."/>
            <person name="Kalinowski J."/>
            <person name="Ruckert C."/>
        </authorList>
    </citation>
    <scope>NUCLEOTIDE SEQUENCE</scope>
    <source>
        <strain evidence="12">CGMCC 1.15966</strain>
    </source>
</reference>
<evidence type="ECO:0000259" key="9">
    <source>
        <dbReference type="PROSITE" id="PS51192"/>
    </source>
</evidence>
<dbReference type="PANTHER" id="PTHR47959">
    <property type="entry name" value="ATP-DEPENDENT RNA HELICASE RHLE-RELATED"/>
    <property type="match status" value="1"/>
</dbReference>
<dbReference type="AlphaFoldDB" id="A0A8H9FVQ0"/>